<name>A0A076MNE3_AMYME</name>
<dbReference type="Proteomes" id="UP000062973">
    <property type="component" value="Chromosome"/>
</dbReference>
<proteinExistence type="predicted"/>
<evidence type="ECO:0000313" key="3">
    <source>
        <dbReference type="EMBL" id="AIJ22378.1"/>
    </source>
</evidence>
<feature type="transmembrane region" description="Helical" evidence="2">
    <location>
        <begin position="23"/>
        <end position="48"/>
    </location>
</feature>
<dbReference type="AlphaFoldDB" id="A0A076MNE3"/>
<organism evidence="3 4">
    <name type="scientific">Amycolatopsis methanolica 239</name>
    <dbReference type="NCBI Taxonomy" id="1068978"/>
    <lineage>
        <taxon>Bacteria</taxon>
        <taxon>Bacillati</taxon>
        <taxon>Actinomycetota</taxon>
        <taxon>Actinomycetes</taxon>
        <taxon>Pseudonocardiales</taxon>
        <taxon>Pseudonocardiaceae</taxon>
        <taxon>Amycolatopsis</taxon>
        <taxon>Amycolatopsis methanolica group</taxon>
    </lineage>
</organism>
<reference evidence="3 4" key="1">
    <citation type="submission" date="2014-07" db="EMBL/GenBank/DDBJ databases">
        <title>Whole Genome Sequence of the Amycolatopsis methanolica 239.</title>
        <authorList>
            <person name="Tang B."/>
        </authorList>
    </citation>
    <scope>NUCLEOTIDE SEQUENCE [LARGE SCALE GENOMIC DNA]</scope>
    <source>
        <strain evidence="3 4">239</strain>
    </source>
</reference>
<feature type="compositionally biased region" description="Low complexity" evidence="1">
    <location>
        <begin position="53"/>
        <end position="74"/>
    </location>
</feature>
<dbReference type="HOGENOM" id="CLU_1192784_0_0_11"/>
<dbReference type="STRING" id="1068978.AMETH_2286"/>
<dbReference type="RefSeq" id="WP_017981590.1">
    <property type="nucleotide sequence ID" value="NZ_AQUL01000001.1"/>
</dbReference>
<dbReference type="KEGG" id="amq:AMETH_2286"/>
<gene>
    <name evidence="3" type="ORF">AMETH_2286</name>
</gene>
<sequence>MTSQPPGHPYPQWPQPQPPRRNMGAIVALAIAGALVVAGVSVGVTLAVTADDGTTKAAPATTSRTRPTTSKSPTPVIPVNPRQNVEVKIGETIGSGSHPGQPEVAFTLTMVTVGRRCTEPYAQKPENGRFIFLDLTVTTSSMSGDFAPGLLNPNNFSIIGPDGVTETGGSLSSAPAIGCLSRSKLFPLALSPGQNYVGTVVLDSRNTTGRLVLAPYGLDGFNGWEWNLGEHA</sequence>
<protein>
    <recommendedName>
        <fullName evidence="5">DUF4352 domain-containing protein</fullName>
    </recommendedName>
</protein>
<evidence type="ECO:0000256" key="1">
    <source>
        <dbReference type="SAM" id="MobiDB-lite"/>
    </source>
</evidence>
<keyword evidence="4" id="KW-1185">Reference proteome</keyword>
<dbReference type="eggNOG" id="ENOG5030K54">
    <property type="taxonomic scope" value="Bacteria"/>
</dbReference>
<dbReference type="OrthoDB" id="3699666at2"/>
<dbReference type="EMBL" id="CP009110">
    <property type="protein sequence ID" value="AIJ22378.1"/>
    <property type="molecule type" value="Genomic_DNA"/>
</dbReference>
<keyword evidence="2" id="KW-0812">Transmembrane</keyword>
<keyword evidence="2" id="KW-0472">Membrane</keyword>
<evidence type="ECO:0000256" key="2">
    <source>
        <dbReference type="SAM" id="Phobius"/>
    </source>
</evidence>
<dbReference type="PATRIC" id="fig|1068978.7.peg.2431"/>
<feature type="region of interest" description="Disordered" evidence="1">
    <location>
        <begin position="53"/>
        <end position="77"/>
    </location>
</feature>
<keyword evidence="2" id="KW-1133">Transmembrane helix</keyword>
<accession>A0A076MNE3</accession>
<evidence type="ECO:0000313" key="4">
    <source>
        <dbReference type="Proteomes" id="UP000062973"/>
    </source>
</evidence>
<evidence type="ECO:0008006" key="5">
    <source>
        <dbReference type="Google" id="ProtNLM"/>
    </source>
</evidence>